<proteinExistence type="predicted"/>
<reference evidence="3" key="2">
    <citation type="submission" date="2016-02" db="EMBL/GenBank/DDBJ databases">
        <title>Genome sequencing of Aspergillus luchuensis NBRC 4314.</title>
        <authorList>
            <person name="Yamada O."/>
        </authorList>
    </citation>
    <scope>NUCLEOTIDE SEQUENCE [LARGE SCALE GENOMIC DNA]</scope>
    <source>
        <strain evidence="3">RIB 2604</strain>
    </source>
</reference>
<feature type="region of interest" description="Disordered" evidence="1">
    <location>
        <begin position="1"/>
        <end position="44"/>
    </location>
</feature>
<dbReference type="AlphaFoldDB" id="A0A146F583"/>
<evidence type="ECO:0000256" key="1">
    <source>
        <dbReference type="SAM" id="MobiDB-lite"/>
    </source>
</evidence>
<organism evidence="2 3">
    <name type="scientific">Aspergillus kawachii</name>
    <name type="common">White koji mold</name>
    <name type="synonym">Aspergillus awamori var. kawachi</name>
    <dbReference type="NCBI Taxonomy" id="1069201"/>
    <lineage>
        <taxon>Eukaryota</taxon>
        <taxon>Fungi</taxon>
        <taxon>Dikarya</taxon>
        <taxon>Ascomycota</taxon>
        <taxon>Pezizomycotina</taxon>
        <taxon>Eurotiomycetes</taxon>
        <taxon>Eurotiomycetidae</taxon>
        <taxon>Eurotiales</taxon>
        <taxon>Aspergillaceae</taxon>
        <taxon>Aspergillus</taxon>
        <taxon>Aspergillus subgen. Circumdati</taxon>
    </lineage>
</organism>
<name>A0A146F583_ASPKA</name>
<comment type="caution">
    <text evidence="2">The sequence shown here is derived from an EMBL/GenBank/DDBJ whole genome shotgun (WGS) entry which is preliminary data.</text>
</comment>
<sequence>MHRRDPCRSPTDNASQAGRRQHGLANPPIDLSTSPCSDASDRQPAWGAHSRALAFCVALTTTAEAHVTGRWAEEWKGTGVGGGGVGGRQRFARASTTGVTSEQARRLNHARGCPLLPGCLKPGGRSRSPAPMESVDRWPLASLLLQIPGGSRSAGAAVRRRVRGVWTLHPRAVCRSLPAPAKAIPGRVYLRADRFLGGYSGGNWMVICVLPVRRGCRCGRALRVPLPE</sequence>
<evidence type="ECO:0000313" key="2">
    <source>
        <dbReference type="EMBL" id="GAT20841.1"/>
    </source>
</evidence>
<reference evidence="2 3" key="1">
    <citation type="journal article" date="2016" name="DNA Res.">
        <title>Genome sequence of Aspergillus luchuensis NBRC 4314.</title>
        <authorList>
            <person name="Yamada O."/>
            <person name="Machida M."/>
            <person name="Hosoyama A."/>
            <person name="Goto M."/>
            <person name="Takahashi T."/>
            <person name="Futagami T."/>
            <person name="Yamagata Y."/>
            <person name="Takeuchi M."/>
            <person name="Kobayashi T."/>
            <person name="Koike H."/>
            <person name="Abe K."/>
            <person name="Asai K."/>
            <person name="Arita M."/>
            <person name="Fujita N."/>
            <person name="Fukuda K."/>
            <person name="Higa K."/>
            <person name="Horikawa H."/>
            <person name="Ishikawa T."/>
            <person name="Jinno K."/>
            <person name="Kato Y."/>
            <person name="Kirimura K."/>
            <person name="Mizutani O."/>
            <person name="Nakasone K."/>
            <person name="Sano M."/>
            <person name="Shiraishi Y."/>
            <person name="Tsukahara M."/>
            <person name="Gomi K."/>
        </authorList>
    </citation>
    <scope>NUCLEOTIDE SEQUENCE [LARGE SCALE GENOMIC DNA]</scope>
    <source>
        <strain evidence="2 3">RIB 2604</strain>
    </source>
</reference>
<evidence type="ECO:0000313" key="3">
    <source>
        <dbReference type="Proteomes" id="UP000075230"/>
    </source>
</evidence>
<accession>A0A146F583</accession>
<gene>
    <name evidence="2" type="ORF">RIB2604_00803200</name>
</gene>
<dbReference type="EMBL" id="BCWF01000008">
    <property type="protein sequence ID" value="GAT20841.1"/>
    <property type="molecule type" value="Genomic_DNA"/>
</dbReference>
<protein>
    <submittedName>
        <fullName evidence="2">Uncharacterized protein</fullName>
    </submittedName>
</protein>
<dbReference type="Proteomes" id="UP000075230">
    <property type="component" value="Unassembled WGS sequence"/>
</dbReference>